<dbReference type="PIRSF" id="PIRSF001455">
    <property type="entry name" value="DHQ_synth"/>
    <property type="match status" value="1"/>
</dbReference>
<evidence type="ECO:0000256" key="4">
    <source>
        <dbReference type="ARBA" id="ARBA00003485"/>
    </source>
</evidence>
<keyword evidence="11 19" id="KW-0028">Amino-acid biosynthesis</keyword>
<dbReference type="GO" id="GO:0008652">
    <property type="term" value="P:amino acid biosynthetic process"/>
    <property type="evidence" value="ECO:0007669"/>
    <property type="project" value="UniProtKB-KW"/>
</dbReference>
<organism evidence="22 23">
    <name type="scientific">Marinicauda pacifica</name>
    <dbReference type="NCBI Taxonomy" id="1133559"/>
    <lineage>
        <taxon>Bacteria</taxon>
        <taxon>Pseudomonadati</taxon>
        <taxon>Pseudomonadota</taxon>
        <taxon>Alphaproteobacteria</taxon>
        <taxon>Maricaulales</taxon>
        <taxon>Maricaulaceae</taxon>
        <taxon>Marinicauda</taxon>
    </lineage>
</organism>
<dbReference type="PANTHER" id="PTHR43622:SF7">
    <property type="entry name" value="3-DEHYDROQUINATE SYNTHASE, CHLOROPLASTIC"/>
    <property type="match status" value="1"/>
</dbReference>
<evidence type="ECO:0000256" key="7">
    <source>
        <dbReference type="ARBA" id="ARBA00005412"/>
    </source>
</evidence>
<feature type="binding site" evidence="19">
    <location>
        <position position="188"/>
    </location>
    <ligand>
        <name>Zn(2+)</name>
        <dbReference type="ChEBI" id="CHEBI:29105"/>
    </ligand>
</feature>
<dbReference type="GO" id="GO:0009423">
    <property type="term" value="P:chorismate biosynthetic process"/>
    <property type="evidence" value="ECO:0007669"/>
    <property type="project" value="UniProtKB-UniRule"/>
</dbReference>
<comment type="cofactor">
    <cofactor evidence="19">
        <name>Co(2+)</name>
        <dbReference type="ChEBI" id="CHEBI:48828"/>
    </cofactor>
    <cofactor evidence="19">
        <name>Zn(2+)</name>
        <dbReference type="ChEBI" id="CHEBI:29105"/>
    </cofactor>
    <text evidence="19">Binds 1 divalent metal cation per subunit. Can use either Co(2+) or Zn(2+).</text>
</comment>
<keyword evidence="18 19" id="KW-0170">Cobalt</keyword>
<comment type="catalytic activity">
    <reaction evidence="1 19">
        <text>7-phospho-2-dehydro-3-deoxy-D-arabino-heptonate = 3-dehydroquinate + phosphate</text>
        <dbReference type="Rhea" id="RHEA:21968"/>
        <dbReference type="ChEBI" id="CHEBI:32364"/>
        <dbReference type="ChEBI" id="CHEBI:43474"/>
        <dbReference type="ChEBI" id="CHEBI:58394"/>
        <dbReference type="EC" id="4.2.3.4"/>
    </reaction>
</comment>
<evidence type="ECO:0000256" key="13">
    <source>
        <dbReference type="ARBA" id="ARBA00022741"/>
    </source>
</evidence>
<keyword evidence="13 19" id="KW-0547">Nucleotide-binding</keyword>
<keyword evidence="23" id="KW-1185">Reference proteome</keyword>
<evidence type="ECO:0000313" key="22">
    <source>
        <dbReference type="EMBL" id="TGY92039.1"/>
    </source>
</evidence>
<keyword evidence="15 19" id="KW-0520">NAD</keyword>
<feature type="binding site" evidence="19">
    <location>
        <begin position="133"/>
        <end position="134"/>
    </location>
    <ligand>
        <name>NAD(+)</name>
        <dbReference type="ChEBI" id="CHEBI:57540"/>
    </ligand>
</feature>
<comment type="subcellular location">
    <subcellularLocation>
        <location evidence="5 19">Cytoplasm</location>
    </subcellularLocation>
</comment>
<comment type="caution">
    <text evidence="22">The sequence shown here is derived from an EMBL/GenBank/DDBJ whole genome shotgun (WGS) entry which is preliminary data.</text>
</comment>
<evidence type="ECO:0000256" key="9">
    <source>
        <dbReference type="ARBA" id="ARBA00017684"/>
    </source>
</evidence>
<dbReference type="InterPro" id="IPR030960">
    <property type="entry name" value="DHQS/DOIS_N"/>
</dbReference>
<dbReference type="AlphaFoldDB" id="A0A4V3RYX0"/>
<feature type="binding site" evidence="19">
    <location>
        <position position="249"/>
    </location>
    <ligand>
        <name>Zn(2+)</name>
        <dbReference type="ChEBI" id="CHEBI:29105"/>
    </ligand>
</feature>
<dbReference type="InterPro" id="IPR030963">
    <property type="entry name" value="DHQ_synth_fam"/>
</dbReference>
<reference evidence="22 23" key="1">
    <citation type="journal article" date="2013" name="Int. J. Syst. Evol. Microbiol.">
        <title>Marinicauda pacifica gen. nov., sp. nov., a prosthecate alphaproteobacterium of the family Hyphomonadaceae isolated from deep seawater.</title>
        <authorList>
            <person name="Zhang X.Y."/>
            <person name="Li G.W."/>
            <person name="Wang C.S."/>
            <person name="Zhang Y.J."/>
            <person name="Xu X.W."/>
            <person name="Li H."/>
            <person name="Liu A."/>
            <person name="Liu C."/>
            <person name="Xie B.B."/>
            <person name="Qin Q.L."/>
            <person name="Xu Z."/>
            <person name="Chen X.L."/>
            <person name="Zhou B.C."/>
            <person name="Zhang Y.Z."/>
        </authorList>
    </citation>
    <scope>NUCLEOTIDE SEQUENCE [LARGE SCALE GENOMIC DNA]</scope>
    <source>
        <strain evidence="22 23">P-1 km-3</strain>
    </source>
</reference>
<evidence type="ECO:0000256" key="17">
    <source>
        <dbReference type="ARBA" id="ARBA00023239"/>
    </source>
</evidence>
<dbReference type="EC" id="4.2.3.4" evidence="8 19"/>
<proteinExistence type="inferred from homology"/>
<feature type="binding site" evidence="19">
    <location>
        <position position="155"/>
    </location>
    <ligand>
        <name>NAD(+)</name>
        <dbReference type="ChEBI" id="CHEBI:57540"/>
    </ligand>
</feature>
<evidence type="ECO:0000256" key="19">
    <source>
        <dbReference type="HAMAP-Rule" id="MF_00110"/>
    </source>
</evidence>
<keyword evidence="14 19" id="KW-0862">Zinc</keyword>
<comment type="cofactor">
    <cofactor evidence="3">
        <name>Zn(2+)</name>
        <dbReference type="ChEBI" id="CHEBI:29105"/>
    </cofactor>
</comment>
<evidence type="ECO:0000256" key="15">
    <source>
        <dbReference type="ARBA" id="ARBA00023027"/>
    </source>
</evidence>
<comment type="function">
    <text evidence="4 19">Catalyzes the conversion of 3-deoxy-D-arabino-heptulosonate 7-phosphate (DAHP) to dehydroquinate (DHQ).</text>
</comment>
<evidence type="ECO:0000256" key="2">
    <source>
        <dbReference type="ARBA" id="ARBA00001911"/>
    </source>
</evidence>
<dbReference type="Gene3D" id="1.20.1090.10">
    <property type="entry name" value="Dehydroquinate synthase-like - alpha domain"/>
    <property type="match status" value="1"/>
</dbReference>
<dbReference type="Pfam" id="PF24621">
    <property type="entry name" value="DHQS_C"/>
    <property type="match status" value="1"/>
</dbReference>
<gene>
    <name evidence="19" type="primary">aroB</name>
    <name evidence="22" type="ORF">E5162_10240</name>
</gene>
<dbReference type="EMBL" id="SRXV01000003">
    <property type="protein sequence ID" value="TGY92039.1"/>
    <property type="molecule type" value="Genomic_DNA"/>
</dbReference>
<keyword evidence="10 19" id="KW-0963">Cytoplasm</keyword>
<evidence type="ECO:0000256" key="14">
    <source>
        <dbReference type="ARBA" id="ARBA00022833"/>
    </source>
</evidence>
<accession>A0A4V3RYX0</accession>
<protein>
    <recommendedName>
        <fullName evidence="9 19">3-dehydroquinate synthase</fullName>
        <shortName evidence="19">DHQS</shortName>
        <ecNumber evidence="8 19">4.2.3.4</ecNumber>
    </recommendedName>
</protein>
<evidence type="ECO:0000259" key="20">
    <source>
        <dbReference type="Pfam" id="PF01761"/>
    </source>
</evidence>
<evidence type="ECO:0000256" key="10">
    <source>
        <dbReference type="ARBA" id="ARBA00022490"/>
    </source>
</evidence>
<comment type="similarity">
    <text evidence="7 19">Belongs to the sugar phosphate cyclases superfamily. Dehydroquinate synthase family.</text>
</comment>
<keyword evidence="12 19" id="KW-0479">Metal-binding</keyword>
<feature type="domain" description="3-dehydroquinate synthase N-terminal" evidence="20">
    <location>
        <begin position="71"/>
        <end position="183"/>
    </location>
</feature>
<dbReference type="GO" id="GO:0000166">
    <property type="term" value="F:nucleotide binding"/>
    <property type="evidence" value="ECO:0007669"/>
    <property type="project" value="UniProtKB-KW"/>
</dbReference>
<dbReference type="Pfam" id="PF01761">
    <property type="entry name" value="DHQ_synthase"/>
    <property type="match status" value="1"/>
</dbReference>
<dbReference type="GO" id="GO:0003856">
    <property type="term" value="F:3-dehydroquinate synthase activity"/>
    <property type="evidence" value="ECO:0007669"/>
    <property type="project" value="UniProtKB-UniRule"/>
</dbReference>
<evidence type="ECO:0000256" key="11">
    <source>
        <dbReference type="ARBA" id="ARBA00022605"/>
    </source>
</evidence>
<feature type="binding site" evidence="19">
    <location>
        <position position="146"/>
    </location>
    <ligand>
        <name>NAD(+)</name>
        <dbReference type="ChEBI" id="CHEBI:57540"/>
    </ligand>
</feature>
<evidence type="ECO:0000256" key="16">
    <source>
        <dbReference type="ARBA" id="ARBA00023141"/>
    </source>
</evidence>
<dbReference type="InterPro" id="IPR016037">
    <property type="entry name" value="DHQ_synth_AroB"/>
</dbReference>
<evidence type="ECO:0000259" key="21">
    <source>
        <dbReference type="Pfam" id="PF24621"/>
    </source>
</evidence>
<evidence type="ECO:0000256" key="3">
    <source>
        <dbReference type="ARBA" id="ARBA00001947"/>
    </source>
</evidence>
<dbReference type="RefSeq" id="WP_135945172.1">
    <property type="nucleotide sequence ID" value="NZ_BMEI01000003.1"/>
</dbReference>
<dbReference type="CDD" id="cd08195">
    <property type="entry name" value="DHQS"/>
    <property type="match status" value="1"/>
</dbReference>
<comment type="pathway">
    <text evidence="6 19">Metabolic intermediate biosynthesis; chorismate biosynthesis; chorismate from D-erythrose 4-phosphate and phosphoenolpyruvate: step 2/7.</text>
</comment>
<dbReference type="Proteomes" id="UP000305451">
    <property type="component" value="Unassembled WGS sequence"/>
</dbReference>
<feature type="binding site" evidence="19">
    <location>
        <position position="266"/>
    </location>
    <ligand>
        <name>Zn(2+)</name>
        <dbReference type="ChEBI" id="CHEBI:29105"/>
    </ligand>
</feature>
<evidence type="ECO:0000313" key="23">
    <source>
        <dbReference type="Proteomes" id="UP000305451"/>
    </source>
</evidence>
<evidence type="ECO:0000256" key="1">
    <source>
        <dbReference type="ARBA" id="ARBA00001393"/>
    </source>
</evidence>
<dbReference type="InterPro" id="IPR050071">
    <property type="entry name" value="Dehydroquinate_synthase"/>
</dbReference>
<evidence type="ECO:0000256" key="18">
    <source>
        <dbReference type="ARBA" id="ARBA00023285"/>
    </source>
</evidence>
<dbReference type="GO" id="GO:0005737">
    <property type="term" value="C:cytoplasm"/>
    <property type="evidence" value="ECO:0007669"/>
    <property type="project" value="UniProtKB-SubCell"/>
</dbReference>
<evidence type="ECO:0000256" key="12">
    <source>
        <dbReference type="ARBA" id="ARBA00022723"/>
    </source>
</evidence>
<dbReference type="NCBIfam" id="TIGR01357">
    <property type="entry name" value="aroB"/>
    <property type="match status" value="1"/>
</dbReference>
<comment type="cofactor">
    <cofactor evidence="2 19">
        <name>NAD(+)</name>
        <dbReference type="ChEBI" id="CHEBI:57540"/>
    </cofactor>
</comment>
<dbReference type="HAMAP" id="MF_00110">
    <property type="entry name" value="DHQ_synthase"/>
    <property type="match status" value="1"/>
</dbReference>
<dbReference type="InterPro" id="IPR056179">
    <property type="entry name" value="DHQS_C"/>
</dbReference>
<dbReference type="UniPathway" id="UPA00053">
    <property type="reaction ID" value="UER00085"/>
</dbReference>
<feature type="domain" description="3-dehydroquinate synthase C-terminal" evidence="21">
    <location>
        <begin position="185"/>
        <end position="331"/>
    </location>
</feature>
<evidence type="ECO:0000256" key="8">
    <source>
        <dbReference type="ARBA" id="ARBA00013031"/>
    </source>
</evidence>
<dbReference type="GO" id="GO:0009073">
    <property type="term" value="P:aromatic amino acid family biosynthetic process"/>
    <property type="evidence" value="ECO:0007669"/>
    <property type="project" value="UniProtKB-KW"/>
</dbReference>
<keyword evidence="17 19" id="KW-0456">Lyase</keyword>
<dbReference type="PANTHER" id="PTHR43622">
    <property type="entry name" value="3-DEHYDROQUINATE SYNTHASE"/>
    <property type="match status" value="1"/>
</dbReference>
<keyword evidence="16 19" id="KW-0057">Aromatic amino acid biosynthesis</keyword>
<dbReference type="GO" id="GO:0046872">
    <property type="term" value="F:metal ion binding"/>
    <property type="evidence" value="ECO:0007669"/>
    <property type="project" value="UniProtKB-KW"/>
</dbReference>
<name>A0A4V3RYX0_9PROT</name>
<sequence>MSARQTVRVELGARSYDVMVGEGALESAALHLAGLCPNGRAFLIADRIALAHHRDRLMATLEAAQVRPEIIEIEGGEGAKNWTRLQQVTEALLEHNIERNEPVIAFGGGTIGDLAGFAAAIVKRGTRFIQIPTTLLAQVDSSVGGKTGINTAQGKNLAGAFHQPALVIADTGFLLSLPRRELAAGYAEIVKAGLIGDHALYERLEEAGSQALSLPYLTGFIAASVQFKADIVAEDEREAGRRALLNLGHTFGHAFEAEAVPGTLVHGEAVAAGMVLALRYSERIGTAPEGSAARVARHLREAGLPTGPRALPGGPYSAERLVERMDGDKKNSGGAITLILSRGLGEAYIRPGADRDDLTAFLREELHDR</sequence>
<comment type="caution">
    <text evidence="19">Lacks conserved residue(s) required for the propagation of feature annotation.</text>
</comment>
<dbReference type="Gene3D" id="3.40.50.1970">
    <property type="match status" value="1"/>
</dbReference>
<dbReference type="FunFam" id="3.40.50.1970:FF:000007">
    <property type="entry name" value="Pentafunctional AROM polypeptide"/>
    <property type="match status" value="1"/>
</dbReference>
<dbReference type="OrthoDB" id="9806583at2"/>
<evidence type="ECO:0000256" key="5">
    <source>
        <dbReference type="ARBA" id="ARBA00004496"/>
    </source>
</evidence>
<dbReference type="SUPFAM" id="SSF56796">
    <property type="entry name" value="Dehydroquinate synthase-like"/>
    <property type="match status" value="1"/>
</dbReference>
<evidence type="ECO:0000256" key="6">
    <source>
        <dbReference type="ARBA" id="ARBA00004661"/>
    </source>
</evidence>